<gene>
    <name evidence="1" type="ORF">METZ01_LOCUS405714</name>
</gene>
<dbReference type="EMBL" id="UINC01156441">
    <property type="protein sequence ID" value="SVD52860.1"/>
    <property type="molecule type" value="Genomic_DNA"/>
</dbReference>
<accession>A0A382W2M1</accession>
<evidence type="ECO:0008006" key="2">
    <source>
        <dbReference type="Google" id="ProtNLM"/>
    </source>
</evidence>
<dbReference type="AlphaFoldDB" id="A0A382W2M1"/>
<organism evidence="1">
    <name type="scientific">marine metagenome</name>
    <dbReference type="NCBI Taxonomy" id="408172"/>
    <lineage>
        <taxon>unclassified sequences</taxon>
        <taxon>metagenomes</taxon>
        <taxon>ecological metagenomes</taxon>
    </lineage>
</organism>
<sequence>MAAGKYNITIDQGSDFSLQLTVKEGTVAKDLTGYSVRAQLRTTVDASATAATFTGSITNASGGILKIDMPYGTTADLNSGQYYYDLEIYTGSVVQRLIQGTATVRGEVTR</sequence>
<proteinExistence type="predicted"/>
<evidence type="ECO:0000313" key="1">
    <source>
        <dbReference type="EMBL" id="SVD52860.1"/>
    </source>
</evidence>
<name>A0A382W2M1_9ZZZZ</name>
<reference evidence="1" key="1">
    <citation type="submission" date="2018-05" db="EMBL/GenBank/DDBJ databases">
        <authorList>
            <person name="Lanie J.A."/>
            <person name="Ng W.-L."/>
            <person name="Kazmierczak K.M."/>
            <person name="Andrzejewski T.M."/>
            <person name="Davidsen T.M."/>
            <person name="Wayne K.J."/>
            <person name="Tettelin H."/>
            <person name="Glass J.I."/>
            <person name="Rusch D."/>
            <person name="Podicherti R."/>
            <person name="Tsui H.-C.T."/>
            <person name="Winkler M.E."/>
        </authorList>
    </citation>
    <scope>NUCLEOTIDE SEQUENCE</scope>
</reference>
<protein>
    <recommendedName>
        <fullName evidence="2">BppU N-terminal domain-containing protein</fullName>
    </recommendedName>
</protein>